<keyword evidence="2" id="KW-1185">Reference proteome</keyword>
<dbReference type="InterPro" id="IPR038479">
    <property type="entry name" value="Transthyretin-like_sf"/>
</dbReference>
<accession>A0A914ZBA6</accession>
<feature type="region of interest" description="Disordered" evidence="1">
    <location>
        <begin position="1"/>
        <end position="40"/>
    </location>
</feature>
<name>A0A914ZBA6_9BILA</name>
<protein>
    <submittedName>
        <fullName evidence="3">Uncharacterized protein</fullName>
    </submittedName>
</protein>
<sequence>MLGGRRNKMLKSYPPMPRPKHHRRRQQQNLSMDISDEKENHARLRTKRKRLPKGNYTFNGKVNCQKHHYGTTIGTVKLMEHDYFSDDDVIAVSKIQANGEFIVGGYADDGKMFSSVHLYLLFENVCVQGDSSEVWDAKPNHYYTFSIN</sequence>
<reference evidence="3" key="1">
    <citation type="submission" date="2022-11" db="UniProtKB">
        <authorList>
            <consortium name="WormBaseParasite"/>
        </authorList>
    </citation>
    <scope>IDENTIFICATION</scope>
</reference>
<organism evidence="2 3">
    <name type="scientific">Panagrolaimus superbus</name>
    <dbReference type="NCBI Taxonomy" id="310955"/>
    <lineage>
        <taxon>Eukaryota</taxon>
        <taxon>Metazoa</taxon>
        <taxon>Ecdysozoa</taxon>
        <taxon>Nematoda</taxon>
        <taxon>Chromadorea</taxon>
        <taxon>Rhabditida</taxon>
        <taxon>Tylenchina</taxon>
        <taxon>Panagrolaimomorpha</taxon>
        <taxon>Panagrolaimoidea</taxon>
        <taxon>Panagrolaimidae</taxon>
        <taxon>Panagrolaimus</taxon>
    </lineage>
</organism>
<dbReference type="WBParaSite" id="PSU_v2.g9592.t1">
    <property type="protein sequence ID" value="PSU_v2.g9592.t1"/>
    <property type="gene ID" value="PSU_v2.g9592"/>
</dbReference>
<dbReference type="Proteomes" id="UP000887577">
    <property type="component" value="Unplaced"/>
</dbReference>
<proteinExistence type="predicted"/>
<evidence type="ECO:0000256" key="1">
    <source>
        <dbReference type="SAM" id="MobiDB-lite"/>
    </source>
</evidence>
<evidence type="ECO:0000313" key="3">
    <source>
        <dbReference type="WBParaSite" id="PSU_v2.g9592.t1"/>
    </source>
</evidence>
<evidence type="ECO:0000313" key="2">
    <source>
        <dbReference type="Proteomes" id="UP000887577"/>
    </source>
</evidence>
<dbReference type="AlphaFoldDB" id="A0A914ZBA6"/>
<dbReference type="Gene3D" id="2.60.40.3330">
    <property type="match status" value="1"/>
</dbReference>